<keyword evidence="3" id="KW-1003">Cell membrane</keyword>
<comment type="similarity">
    <text evidence="2">Belongs to the UPF0718 family.</text>
</comment>
<keyword evidence="6 7" id="KW-0472">Membrane</keyword>
<accession>A0A974GWM9</accession>
<evidence type="ECO:0000313" key="9">
    <source>
        <dbReference type="Proteomes" id="UP000611629"/>
    </source>
</evidence>
<evidence type="ECO:0000256" key="1">
    <source>
        <dbReference type="ARBA" id="ARBA00004651"/>
    </source>
</evidence>
<dbReference type="GO" id="GO:0005886">
    <property type="term" value="C:plasma membrane"/>
    <property type="evidence" value="ECO:0007669"/>
    <property type="project" value="UniProtKB-SubCell"/>
</dbReference>
<keyword evidence="4 7" id="KW-0812">Transmembrane</keyword>
<protein>
    <submittedName>
        <fullName evidence="8">Permease</fullName>
    </submittedName>
</protein>
<comment type="subcellular location">
    <subcellularLocation>
        <location evidence="1">Cell membrane</location>
        <topology evidence="1">Multi-pass membrane protein</topology>
    </subcellularLocation>
</comment>
<evidence type="ECO:0000313" key="8">
    <source>
        <dbReference type="EMBL" id="NYB74664.1"/>
    </source>
</evidence>
<feature type="transmembrane region" description="Helical" evidence="7">
    <location>
        <begin position="113"/>
        <end position="132"/>
    </location>
</feature>
<keyword evidence="9" id="KW-1185">Reference proteome</keyword>
<dbReference type="AlphaFoldDB" id="A0A974GWM9"/>
<dbReference type="RefSeq" id="WP_179238371.1">
    <property type="nucleotide sequence ID" value="NZ_JACBNQ010000012.1"/>
</dbReference>
<name>A0A974GWM9_SEDHY</name>
<reference evidence="8" key="1">
    <citation type="submission" date="2020-07" db="EMBL/GenBank/DDBJ databases">
        <title>Genomic analysis of a strain of Sedimentibacter Hydroxybenzoicus DSM7310.</title>
        <authorList>
            <person name="Ma S."/>
        </authorList>
    </citation>
    <scope>NUCLEOTIDE SEQUENCE</scope>
    <source>
        <strain evidence="8">DSM 7310</strain>
    </source>
</reference>
<dbReference type="Proteomes" id="UP000611629">
    <property type="component" value="Unassembled WGS sequence"/>
</dbReference>
<evidence type="ECO:0000256" key="4">
    <source>
        <dbReference type="ARBA" id="ARBA00022692"/>
    </source>
</evidence>
<evidence type="ECO:0000256" key="6">
    <source>
        <dbReference type="ARBA" id="ARBA00023136"/>
    </source>
</evidence>
<keyword evidence="5 7" id="KW-1133">Transmembrane helix</keyword>
<feature type="transmembrane region" description="Helical" evidence="7">
    <location>
        <begin position="78"/>
        <end position="107"/>
    </location>
</feature>
<evidence type="ECO:0000256" key="7">
    <source>
        <dbReference type="SAM" id="Phobius"/>
    </source>
</evidence>
<proteinExistence type="inferred from homology"/>
<evidence type="ECO:0000256" key="2">
    <source>
        <dbReference type="ARBA" id="ARBA00006386"/>
    </source>
</evidence>
<evidence type="ECO:0000256" key="3">
    <source>
        <dbReference type="ARBA" id="ARBA00022475"/>
    </source>
</evidence>
<feature type="transmembrane region" description="Helical" evidence="7">
    <location>
        <begin position="49"/>
        <end position="66"/>
    </location>
</feature>
<gene>
    <name evidence="8" type="ORF">HZF24_11005</name>
</gene>
<organism evidence="8 9">
    <name type="scientific">Sedimentibacter hydroxybenzoicus DSM 7310</name>
    <dbReference type="NCBI Taxonomy" id="1123245"/>
    <lineage>
        <taxon>Bacteria</taxon>
        <taxon>Bacillati</taxon>
        <taxon>Bacillota</taxon>
        <taxon>Tissierellia</taxon>
        <taxon>Sedimentibacter</taxon>
    </lineage>
</organism>
<dbReference type="InterPro" id="IPR005524">
    <property type="entry name" value="DUF318"/>
</dbReference>
<sequence>MEKLVAVIKRYKVFILLSVVNVFIVILYPETGMKSIEITKSSTLEMLSILPPIFILLGLLDVWVKKETMMKYMGEKSGFIGVLIAFLLGSAAAGPLYAAFPVAMVLLKKGSKLSYVLIMIGAWSTTKIPLLLFEASSMGIKFTALRFALNLIGIGAIAYTTEKLLSKDDKDKIYKGASLME</sequence>
<feature type="transmembrane region" description="Helical" evidence="7">
    <location>
        <begin position="12"/>
        <end position="29"/>
    </location>
</feature>
<dbReference type="Pfam" id="PF03773">
    <property type="entry name" value="ArsP_1"/>
    <property type="match status" value="1"/>
</dbReference>
<feature type="transmembrane region" description="Helical" evidence="7">
    <location>
        <begin position="144"/>
        <end position="161"/>
    </location>
</feature>
<evidence type="ECO:0000256" key="5">
    <source>
        <dbReference type="ARBA" id="ARBA00022989"/>
    </source>
</evidence>
<dbReference type="EMBL" id="JACBNQ010000012">
    <property type="protein sequence ID" value="NYB74664.1"/>
    <property type="molecule type" value="Genomic_DNA"/>
</dbReference>
<comment type="caution">
    <text evidence="8">The sequence shown here is derived from an EMBL/GenBank/DDBJ whole genome shotgun (WGS) entry which is preliminary data.</text>
</comment>